<feature type="region of interest" description="Disordered" evidence="5">
    <location>
        <begin position="180"/>
        <end position="357"/>
    </location>
</feature>
<proteinExistence type="predicted"/>
<dbReference type="GO" id="GO:0006271">
    <property type="term" value="P:DNA strand elongation involved in DNA replication"/>
    <property type="evidence" value="ECO:0007669"/>
    <property type="project" value="TreeGrafter"/>
</dbReference>
<reference evidence="6" key="1">
    <citation type="submission" date="2023-07" db="EMBL/GenBank/DDBJ databases">
        <title>Chromosome-level genome assembly of Artemia franciscana.</title>
        <authorList>
            <person name="Jo E."/>
        </authorList>
    </citation>
    <scope>NUCLEOTIDE SEQUENCE</scope>
    <source>
        <tissue evidence="6">Whole body</tissue>
    </source>
</reference>
<evidence type="ECO:0000313" key="7">
    <source>
        <dbReference type="Proteomes" id="UP001187531"/>
    </source>
</evidence>
<evidence type="ECO:0000256" key="1">
    <source>
        <dbReference type="ARBA" id="ARBA00004123"/>
    </source>
</evidence>
<feature type="region of interest" description="Disordered" evidence="5">
    <location>
        <begin position="370"/>
        <end position="431"/>
    </location>
</feature>
<sequence length="431" mass="48412">MVNYMEQLQEALEDENIVVTYKWLSLTFGISANSAKKVLQDFLDSKPDQEKVGFTVTYCFYGIPYDSLQSLTICLAKKEQKEAIEKKFVRVIGSHVYSISKNSESVSTQIYNSDSDLISKNLSLLNNYSSVLSNALYNSNPRSLVVNGKQKENVKQAVIEKANEIPNRKQDKGIKAAKVENAGTTDLSEVERKPSIQRKESEAVAESPLNKAKVQKKSSGIALMFQKQSSKSSLKGKEVGEKVKDEPLESRDQVSKDANIQIEEKTKEPLRETKLSKPCKSKVSKSRKKKCVASGDEESPIPKKRKRVIIHSDSSDSEPEAEHIEDEEDIIPPPLSSNTEHISIQSEASKTKKRTTKWVDKTYLDEDGFIVTKKELEHVDESDEDKRTPQESSKSVQGVKTEAVKDKKNSSPSKPPMKKKQSSIISFFQKK</sequence>
<evidence type="ECO:0000313" key="6">
    <source>
        <dbReference type="EMBL" id="KAK2715282.1"/>
    </source>
</evidence>
<evidence type="ECO:0000256" key="2">
    <source>
        <dbReference type="ARBA" id="ARBA00017589"/>
    </source>
</evidence>
<dbReference type="PANTHER" id="PTHR17598:SF13">
    <property type="entry name" value="DNA POLYMERASE DELTA SUBUNIT 3"/>
    <property type="match status" value="1"/>
</dbReference>
<dbReference type="EMBL" id="JAVRJZ010000012">
    <property type="protein sequence ID" value="KAK2715282.1"/>
    <property type="molecule type" value="Genomic_DNA"/>
</dbReference>
<dbReference type="Gene3D" id="3.90.1030.20">
    <property type="entry name" value="DNA polymerase delta, p66 (Cdc27) subunit, wHTH domain"/>
    <property type="match status" value="1"/>
</dbReference>
<dbReference type="GO" id="GO:0006297">
    <property type="term" value="P:nucleotide-excision repair, DNA gap filling"/>
    <property type="evidence" value="ECO:0007669"/>
    <property type="project" value="TreeGrafter"/>
</dbReference>
<dbReference type="InterPro" id="IPR041913">
    <property type="entry name" value="POLD3_sf"/>
</dbReference>
<dbReference type="GO" id="GO:1904161">
    <property type="term" value="P:DNA synthesis involved in UV-damage excision repair"/>
    <property type="evidence" value="ECO:0007669"/>
    <property type="project" value="TreeGrafter"/>
</dbReference>
<dbReference type="InterPro" id="IPR019038">
    <property type="entry name" value="POLD3"/>
</dbReference>
<feature type="compositionally biased region" description="Basic residues" evidence="5">
    <location>
        <begin position="277"/>
        <end position="291"/>
    </location>
</feature>
<keyword evidence="4" id="KW-0539">Nucleus</keyword>
<organism evidence="6 7">
    <name type="scientific">Artemia franciscana</name>
    <name type="common">Brine shrimp</name>
    <name type="synonym">Artemia sanfranciscana</name>
    <dbReference type="NCBI Taxonomy" id="6661"/>
    <lineage>
        <taxon>Eukaryota</taxon>
        <taxon>Metazoa</taxon>
        <taxon>Ecdysozoa</taxon>
        <taxon>Arthropoda</taxon>
        <taxon>Crustacea</taxon>
        <taxon>Branchiopoda</taxon>
        <taxon>Anostraca</taxon>
        <taxon>Artemiidae</taxon>
        <taxon>Artemia</taxon>
    </lineage>
</organism>
<name>A0AA88I4J0_ARTSF</name>
<comment type="subcellular location">
    <subcellularLocation>
        <location evidence="1">Nucleus</location>
    </subcellularLocation>
</comment>
<dbReference type="Proteomes" id="UP001187531">
    <property type="component" value="Unassembled WGS sequence"/>
</dbReference>
<dbReference type="AlphaFoldDB" id="A0AA88I4J0"/>
<feature type="compositionally biased region" description="Basic and acidic residues" evidence="5">
    <location>
        <begin position="262"/>
        <end position="275"/>
    </location>
</feature>
<dbReference type="GO" id="GO:0003887">
    <property type="term" value="F:DNA-directed DNA polymerase activity"/>
    <property type="evidence" value="ECO:0007669"/>
    <property type="project" value="TreeGrafter"/>
</dbReference>
<feature type="compositionally biased region" description="Polar residues" evidence="5">
    <location>
        <begin position="336"/>
        <end position="348"/>
    </location>
</feature>
<gene>
    <name evidence="6" type="ORF">QYM36_010055</name>
</gene>
<evidence type="ECO:0000256" key="3">
    <source>
        <dbReference type="ARBA" id="ARBA00022705"/>
    </source>
</evidence>
<protein>
    <recommendedName>
        <fullName evidence="2">DNA polymerase delta subunit 3</fullName>
    </recommendedName>
</protein>
<evidence type="ECO:0000256" key="5">
    <source>
        <dbReference type="SAM" id="MobiDB-lite"/>
    </source>
</evidence>
<dbReference type="GO" id="GO:0043625">
    <property type="term" value="C:delta DNA polymerase complex"/>
    <property type="evidence" value="ECO:0007669"/>
    <property type="project" value="InterPro"/>
</dbReference>
<dbReference type="PANTHER" id="PTHR17598">
    <property type="entry name" value="DNA POLYMERASE DELTA SUBUNIT 3"/>
    <property type="match status" value="1"/>
</dbReference>
<keyword evidence="3" id="KW-0235">DNA replication</keyword>
<comment type="caution">
    <text evidence="6">The sequence shown here is derived from an EMBL/GenBank/DDBJ whole genome shotgun (WGS) entry which is preliminary data.</text>
</comment>
<accession>A0AA88I4J0</accession>
<feature type="compositionally biased region" description="Basic and acidic residues" evidence="5">
    <location>
        <begin position="235"/>
        <end position="255"/>
    </location>
</feature>
<feature type="compositionally biased region" description="Basic and acidic residues" evidence="5">
    <location>
        <begin position="189"/>
        <end position="202"/>
    </location>
</feature>
<feature type="compositionally biased region" description="Basic and acidic residues" evidence="5">
    <location>
        <begin position="372"/>
        <end position="389"/>
    </location>
</feature>
<keyword evidence="7" id="KW-1185">Reference proteome</keyword>
<feature type="compositionally biased region" description="Acidic residues" evidence="5">
    <location>
        <begin position="315"/>
        <end position="330"/>
    </location>
</feature>
<evidence type="ECO:0000256" key="4">
    <source>
        <dbReference type="ARBA" id="ARBA00023242"/>
    </source>
</evidence>
<dbReference type="Pfam" id="PF09507">
    <property type="entry name" value="CDC27"/>
    <property type="match status" value="1"/>
</dbReference>